<dbReference type="PANTHER" id="PTHR41148:SF1">
    <property type="entry name" value="LP09875P"/>
    <property type="match status" value="1"/>
</dbReference>
<dbReference type="PANTHER" id="PTHR41148">
    <property type="entry name" value="LP09875P"/>
    <property type="match status" value="1"/>
</dbReference>
<accession>A0A0N5AGK8</accession>
<evidence type="ECO:0000313" key="3">
    <source>
        <dbReference type="WBParaSite" id="SMUV_0000346501-mRNA-1"/>
    </source>
</evidence>
<reference evidence="3" key="1">
    <citation type="submission" date="2017-02" db="UniProtKB">
        <authorList>
            <consortium name="WormBaseParasite"/>
        </authorList>
    </citation>
    <scope>IDENTIFICATION</scope>
</reference>
<dbReference type="WBParaSite" id="SMUV_0000346501-mRNA-1">
    <property type="protein sequence ID" value="SMUV_0000346501-mRNA-1"/>
    <property type="gene ID" value="SMUV_0000346501"/>
</dbReference>
<evidence type="ECO:0000313" key="2">
    <source>
        <dbReference type="Proteomes" id="UP000046393"/>
    </source>
</evidence>
<dbReference type="InterPro" id="IPR006020">
    <property type="entry name" value="PTB/PI_dom"/>
</dbReference>
<proteinExistence type="predicted"/>
<dbReference type="STRING" id="451379.A0A0N5AGK8"/>
<sequence length="268" mass="30266">MWIFNKGLAKSHFYVWYLGSKEADGVRGSAVVLPAMRQLLRDSFRRTPNKATVQISGKGLKLIQTVPTMGKSGKIKMQLVKFQIAASSITYSMTGKPPFDDVIAVVMLVFNPEMHSPIHVHCYRCDSAETAAVMQANLQVLIGRPETQRSIAALEQRLFKSMGRRLPSGVVDELKRRLSNTEQSVCRNCSRTIYYKIILFTILQLLQPLETFQNCILPKNKAKNTTVSDRYIRHPDSELKLRMFGDTIVRSGKCRSVDNLNIASQVSR</sequence>
<name>A0A0N5AGK8_9BILA</name>
<feature type="domain" description="PID" evidence="1">
    <location>
        <begin position="8"/>
        <end position="151"/>
    </location>
</feature>
<organism evidence="2 3">
    <name type="scientific">Syphacia muris</name>
    <dbReference type="NCBI Taxonomy" id="451379"/>
    <lineage>
        <taxon>Eukaryota</taxon>
        <taxon>Metazoa</taxon>
        <taxon>Ecdysozoa</taxon>
        <taxon>Nematoda</taxon>
        <taxon>Chromadorea</taxon>
        <taxon>Rhabditida</taxon>
        <taxon>Spirurina</taxon>
        <taxon>Oxyuridomorpha</taxon>
        <taxon>Oxyuroidea</taxon>
        <taxon>Oxyuridae</taxon>
        <taxon>Syphacia</taxon>
    </lineage>
</organism>
<dbReference type="Gene3D" id="2.30.29.30">
    <property type="entry name" value="Pleckstrin-homology domain (PH domain)/Phosphotyrosine-binding domain (PTB)"/>
    <property type="match status" value="1"/>
</dbReference>
<dbReference type="Proteomes" id="UP000046393">
    <property type="component" value="Unplaced"/>
</dbReference>
<dbReference type="AlphaFoldDB" id="A0A0N5AGK8"/>
<dbReference type="InterPro" id="IPR011993">
    <property type="entry name" value="PH-like_dom_sf"/>
</dbReference>
<keyword evidence="2" id="KW-1185">Reference proteome</keyword>
<evidence type="ECO:0000259" key="1">
    <source>
        <dbReference type="SMART" id="SM00462"/>
    </source>
</evidence>
<dbReference type="SUPFAM" id="SSF50729">
    <property type="entry name" value="PH domain-like"/>
    <property type="match status" value="1"/>
</dbReference>
<dbReference type="SMART" id="SM00462">
    <property type="entry name" value="PTB"/>
    <property type="match status" value="1"/>
</dbReference>
<protein>
    <submittedName>
        <fullName evidence="3">PID domain-containing protein</fullName>
    </submittedName>
</protein>